<keyword evidence="2" id="KW-0378">Hydrolase</keyword>
<dbReference type="GO" id="GO:0110154">
    <property type="term" value="P:RNA decapping"/>
    <property type="evidence" value="ECO:0007669"/>
    <property type="project" value="TreeGrafter"/>
</dbReference>
<dbReference type="InterPro" id="IPR029052">
    <property type="entry name" value="Metallo-depent_PP-like"/>
</dbReference>
<dbReference type="EC" id="3.1.3.16" evidence="2"/>
<dbReference type="SUPFAM" id="SSF56300">
    <property type="entry name" value="Metallo-dependent phosphatases"/>
    <property type="match status" value="1"/>
</dbReference>
<dbReference type="OrthoDB" id="384253at2"/>
<dbReference type="PANTHER" id="PTHR42850">
    <property type="entry name" value="METALLOPHOSPHOESTERASE"/>
    <property type="match status" value="1"/>
</dbReference>
<proteinExistence type="predicted"/>
<organism evidence="2 3">
    <name type="scientific">Paludisphaera borealis</name>
    <dbReference type="NCBI Taxonomy" id="1387353"/>
    <lineage>
        <taxon>Bacteria</taxon>
        <taxon>Pseudomonadati</taxon>
        <taxon>Planctomycetota</taxon>
        <taxon>Planctomycetia</taxon>
        <taxon>Isosphaerales</taxon>
        <taxon>Isosphaeraceae</taxon>
        <taxon>Paludisphaera</taxon>
    </lineage>
</organism>
<name>A0A1U7CNF2_9BACT</name>
<dbReference type="Proteomes" id="UP000186309">
    <property type="component" value="Chromosome"/>
</dbReference>
<keyword evidence="3" id="KW-1185">Reference proteome</keyword>
<dbReference type="GO" id="GO:0008803">
    <property type="term" value="F:bis(5'-nucleosyl)-tetraphosphatase (symmetrical) activity"/>
    <property type="evidence" value="ECO:0007669"/>
    <property type="project" value="TreeGrafter"/>
</dbReference>
<protein>
    <submittedName>
        <fullName evidence="2">Serine/threonine-protein phosphatase 1</fullName>
        <ecNumber evidence="2">3.1.3.16</ecNumber>
    </submittedName>
</protein>
<evidence type="ECO:0000259" key="1">
    <source>
        <dbReference type="Pfam" id="PF00149"/>
    </source>
</evidence>
<dbReference type="GO" id="GO:0004722">
    <property type="term" value="F:protein serine/threonine phosphatase activity"/>
    <property type="evidence" value="ECO:0007669"/>
    <property type="project" value="UniProtKB-EC"/>
</dbReference>
<dbReference type="AlphaFoldDB" id="A0A1U7CNF2"/>
<gene>
    <name evidence="2" type="primary">pphA</name>
    <name evidence="2" type="ORF">BSF38_01881</name>
</gene>
<dbReference type="InterPro" id="IPR050126">
    <property type="entry name" value="Ap4A_hydrolase"/>
</dbReference>
<dbReference type="KEGG" id="pbor:BSF38_01881"/>
<dbReference type="Gene3D" id="3.60.21.10">
    <property type="match status" value="1"/>
</dbReference>
<dbReference type="Pfam" id="PF00149">
    <property type="entry name" value="Metallophos"/>
    <property type="match status" value="1"/>
</dbReference>
<dbReference type="InterPro" id="IPR004843">
    <property type="entry name" value="Calcineurin-like_PHP"/>
</dbReference>
<dbReference type="GO" id="GO:0005737">
    <property type="term" value="C:cytoplasm"/>
    <property type="evidence" value="ECO:0007669"/>
    <property type="project" value="TreeGrafter"/>
</dbReference>
<dbReference type="CDD" id="cd00144">
    <property type="entry name" value="MPP_PPP_family"/>
    <property type="match status" value="1"/>
</dbReference>
<reference evidence="3" key="1">
    <citation type="submission" date="2016-12" db="EMBL/GenBank/DDBJ databases">
        <title>Comparative genomics of four Isosphaeraceae planctomycetes: a common pool of plasmids and glycoside hydrolase genes.</title>
        <authorList>
            <person name="Ivanova A."/>
        </authorList>
    </citation>
    <scope>NUCLEOTIDE SEQUENCE [LARGE SCALE GENOMIC DNA]</scope>
    <source>
        <strain evidence="3">PX4</strain>
    </source>
</reference>
<evidence type="ECO:0000313" key="2">
    <source>
        <dbReference type="EMBL" id="APW60413.1"/>
    </source>
</evidence>
<dbReference type="PANTHER" id="PTHR42850:SF4">
    <property type="entry name" value="ZINC-DEPENDENT ENDOPOLYPHOSPHATASE"/>
    <property type="match status" value="1"/>
</dbReference>
<evidence type="ECO:0000313" key="3">
    <source>
        <dbReference type="Proteomes" id="UP000186309"/>
    </source>
</evidence>
<dbReference type="RefSeq" id="WP_076345030.1">
    <property type="nucleotide sequence ID" value="NZ_CP019082.1"/>
</dbReference>
<sequence>MTGRTIAIGDIHGCSMALRSLLQAVDPGSNDLIVTLGDYVNRGPDSRGVLDQLIDLRRRSRLISILGNHDEMLLRARGGSSDVAQRPAGGLLTRAASEIDRPQIALTEGHFGFLEACDDYFETDDHIFLHASYDPVLPMNEQPTSLLRWQSLRRGIPGRHVSGKTVVAGHTSQKNGKILDLGHLRCIDTYCYGGGWLTALDVHSGEVWQVDVRGRARPRRSLR</sequence>
<dbReference type="EMBL" id="CP019082">
    <property type="protein sequence ID" value="APW60413.1"/>
    <property type="molecule type" value="Genomic_DNA"/>
</dbReference>
<dbReference type="STRING" id="1387353.BSF38_01881"/>
<accession>A0A1U7CNF2</accession>
<feature type="domain" description="Calcineurin-like phosphoesterase" evidence="1">
    <location>
        <begin position="4"/>
        <end position="82"/>
    </location>
</feature>